<evidence type="ECO:0000313" key="4">
    <source>
        <dbReference type="Proteomes" id="UP001151760"/>
    </source>
</evidence>
<name>A0ABQ4YGV8_9ASTR</name>
<accession>A0ABQ4YGV8</accession>
<evidence type="ECO:0000313" key="3">
    <source>
        <dbReference type="EMBL" id="GJS76177.1"/>
    </source>
</evidence>
<dbReference type="InterPro" id="IPR045358">
    <property type="entry name" value="Ty3_capsid"/>
</dbReference>
<feature type="compositionally biased region" description="Basic residues" evidence="1">
    <location>
        <begin position="170"/>
        <end position="180"/>
    </location>
</feature>
<dbReference type="Pfam" id="PF21960">
    <property type="entry name" value="RCF1-5-like_lid"/>
    <property type="match status" value="1"/>
</dbReference>
<comment type="caution">
    <text evidence="3">The sequence shown here is derived from an EMBL/GenBank/DDBJ whole genome shotgun (WGS) entry which is preliminary data.</text>
</comment>
<dbReference type="GO" id="GO:0003964">
    <property type="term" value="F:RNA-directed DNA polymerase activity"/>
    <property type="evidence" value="ECO:0007669"/>
    <property type="project" value="UniProtKB-KW"/>
</dbReference>
<keyword evidence="3" id="KW-0808">Transferase</keyword>
<keyword evidence="3" id="KW-0695">RNA-directed DNA polymerase</keyword>
<dbReference type="Pfam" id="PF19259">
    <property type="entry name" value="Ty3_capsid"/>
    <property type="match status" value="1"/>
</dbReference>
<keyword evidence="3" id="KW-0548">Nucleotidyltransferase</keyword>
<dbReference type="PANTHER" id="PTHR11669:SF52">
    <property type="entry name" value="OS10G0574500 PROTEIN"/>
    <property type="match status" value="1"/>
</dbReference>
<dbReference type="EMBL" id="BQNB010010356">
    <property type="protein sequence ID" value="GJS76177.1"/>
    <property type="molecule type" value="Genomic_DNA"/>
</dbReference>
<gene>
    <name evidence="3" type="ORF">Tco_0726058</name>
</gene>
<organism evidence="3 4">
    <name type="scientific">Tanacetum coccineum</name>
    <dbReference type="NCBI Taxonomy" id="301880"/>
    <lineage>
        <taxon>Eukaryota</taxon>
        <taxon>Viridiplantae</taxon>
        <taxon>Streptophyta</taxon>
        <taxon>Embryophyta</taxon>
        <taxon>Tracheophyta</taxon>
        <taxon>Spermatophyta</taxon>
        <taxon>Magnoliopsida</taxon>
        <taxon>eudicotyledons</taxon>
        <taxon>Gunneridae</taxon>
        <taxon>Pentapetalae</taxon>
        <taxon>asterids</taxon>
        <taxon>campanulids</taxon>
        <taxon>Asterales</taxon>
        <taxon>Asteraceae</taxon>
        <taxon>Asteroideae</taxon>
        <taxon>Anthemideae</taxon>
        <taxon>Anthemidinae</taxon>
        <taxon>Tanacetum</taxon>
    </lineage>
</organism>
<dbReference type="Gene3D" id="1.20.272.10">
    <property type="match status" value="1"/>
</dbReference>
<dbReference type="InterPro" id="IPR050238">
    <property type="entry name" value="DNA_Rep/Repair_Clamp_Loader"/>
</dbReference>
<keyword evidence="4" id="KW-1185">Reference proteome</keyword>
<dbReference type="Proteomes" id="UP001151760">
    <property type="component" value="Unassembled WGS sequence"/>
</dbReference>
<dbReference type="PANTHER" id="PTHR11669">
    <property type="entry name" value="REPLICATION FACTOR C / DNA POLYMERASE III GAMMA-TAU SUBUNIT"/>
    <property type="match status" value="1"/>
</dbReference>
<sequence length="1088" mass="122672">MDSEEVLVHQVVSMKNMNEKPGHVQPENGFYDKLNSLMFVPQQELSREQAYWLPANEIASQASNPDRPVTPCIHTRPPPSQVLANLQKVNAIFHQFEEGMHELSKRIHTQLYCVTTEKLSALTAENTKLKALVHGKTSSGPSTSETPKVLALGMYNLGSKTRPATESRKPMPKSHTRNHRILPSKSVNARRAADHNRKLNFVDHNQFVIRSLKSVNTKTPQAKHSVNRNKKAWKATRNHNVNTTKTAWRPTGKVVGSVKPQWRPTGRHFALFTDCKLSDRKASSKGLSGIFEMLKHFFDGAFGGVGDEEVIVGEGVVVTSSSLKMLTNSCLGGIMVSLIFLEGLEEEALVEFMEEWFKEDENGSLAWSKREWSTAQKIRFMLDKEEVNARLQLNINNCLELCNVKLNGVACKNLMQVTTDDFFFSGLHLRGTKKSESSLWATAVKLEESRGRKGLTYLQSSSSWWHFDILLLNGLIRTAYSDYFDIEDVKCGVDESSLSDGLRAEVINYVCNICAFPKSNIVSPPVTNPKADDNMDWNERSSYTAGLTVAAFGATVVGGAAVENGLENTLLLQLMNWGGFLQNYSSKNLLSLHSSKGGVESQQIRSTTVSLGDVGIMRPKNKIVEVLEFVARKEEIELPRELAERIDVKSKNNLRQAIRSFEATCQHNPLLDGERLILTGCENDIADMALNIVEKQSPKQLYDIHEKLQNLIDHSVPLEFILEGKDLERFDDDERKKLNNHFMSIEEYKLIGTRSEALLSKRRPNMGFYALILPLVRDRRALRKLLGSCLGDFIRCLEGELGVLAWGVKMRLRRTTSPRRSRRAAVERLIIAKVTEAIAKHERNQLNPANAGGTVNVQGCSHKTFMNGKPHHFNGTEGVVGLRRSIEKVEQVFEIYKCAEEDKTEFKTMMTTEYWPSTEIQRMEQELWTLTLKGDDIEAYNNRFHELALMCPNLVPTKKKKVERYIRGFPKRIKGNITSSRPTTLHDAINMAHELVEQAVQGRAAKNNESNKRNTNSRIGDKKLQGLMLQPQSRVRAMMGIYLGAICARHIISRVLVLQSVVNVIGLVIRRRIIEPGCQQQVAISCRM</sequence>
<reference evidence="3" key="2">
    <citation type="submission" date="2022-01" db="EMBL/GenBank/DDBJ databases">
        <authorList>
            <person name="Yamashiro T."/>
            <person name="Shiraishi A."/>
            <person name="Satake H."/>
            <person name="Nakayama K."/>
        </authorList>
    </citation>
    <scope>NUCLEOTIDE SEQUENCE</scope>
</reference>
<evidence type="ECO:0000256" key="1">
    <source>
        <dbReference type="SAM" id="MobiDB-lite"/>
    </source>
</evidence>
<reference evidence="3" key="1">
    <citation type="journal article" date="2022" name="Int. J. Mol. Sci.">
        <title>Draft Genome of Tanacetum Coccineum: Genomic Comparison of Closely Related Tanacetum-Family Plants.</title>
        <authorList>
            <person name="Yamashiro T."/>
            <person name="Shiraishi A."/>
            <person name="Nakayama K."/>
            <person name="Satake H."/>
        </authorList>
    </citation>
    <scope>NUCLEOTIDE SEQUENCE</scope>
</reference>
<protein>
    <submittedName>
        <fullName evidence="3">Reverse transcriptase domain-containing protein</fullName>
    </submittedName>
</protein>
<feature type="region of interest" description="Disordered" evidence="1">
    <location>
        <begin position="158"/>
        <end position="180"/>
    </location>
</feature>
<evidence type="ECO:0000259" key="2">
    <source>
        <dbReference type="Pfam" id="PF19259"/>
    </source>
</evidence>
<proteinExistence type="predicted"/>
<feature type="domain" description="Ty3 transposon capsid-like protein" evidence="2">
    <location>
        <begin position="904"/>
        <end position="1017"/>
    </location>
</feature>
<dbReference type="Gene3D" id="1.10.8.60">
    <property type="match status" value="1"/>
</dbReference>